<proteinExistence type="predicted"/>
<feature type="region of interest" description="Disordered" evidence="4">
    <location>
        <begin position="92"/>
        <end position="115"/>
    </location>
</feature>
<dbReference type="PANTHER" id="PTHR47988">
    <property type="entry name" value="SOMATIC EMBRYOGENESIS RECEPTOR KINASE 1"/>
    <property type="match status" value="1"/>
</dbReference>
<dbReference type="Pfam" id="PF00560">
    <property type="entry name" value="LRR_1"/>
    <property type="match status" value="2"/>
</dbReference>
<evidence type="ECO:0000313" key="6">
    <source>
        <dbReference type="Proteomes" id="UP000604825"/>
    </source>
</evidence>
<feature type="compositionally biased region" description="Polar residues" evidence="4">
    <location>
        <begin position="92"/>
        <end position="103"/>
    </location>
</feature>
<dbReference type="EMBL" id="CAJGYO010000017">
    <property type="protein sequence ID" value="CAD6333417.1"/>
    <property type="molecule type" value="Genomic_DNA"/>
</dbReference>
<keyword evidence="3" id="KW-0677">Repeat</keyword>
<dbReference type="Proteomes" id="UP000604825">
    <property type="component" value="Unassembled WGS sequence"/>
</dbReference>
<keyword evidence="1" id="KW-0433">Leucine-rich repeat</keyword>
<evidence type="ECO:0000313" key="5">
    <source>
        <dbReference type="EMBL" id="CAD6333417.1"/>
    </source>
</evidence>
<keyword evidence="6" id="KW-1185">Reference proteome</keyword>
<sequence length="115" mass="12390">MSGNSLQGPIPSEFGKLKNLISMDLYNNDLSGPLPTTLGNLKSLKVLRIDHKHNRLTGPIPRELSGLPNLGTVDFSSNDLCGTIPTTGPFQNIPLTSFSNNPRLKQGPGEYDANC</sequence>
<dbReference type="Gene3D" id="3.80.10.10">
    <property type="entry name" value="Ribonuclease Inhibitor"/>
    <property type="match status" value="1"/>
</dbReference>
<evidence type="ECO:0000256" key="4">
    <source>
        <dbReference type="SAM" id="MobiDB-lite"/>
    </source>
</evidence>
<evidence type="ECO:0000256" key="3">
    <source>
        <dbReference type="ARBA" id="ARBA00022737"/>
    </source>
</evidence>
<keyword evidence="2" id="KW-0732">Signal</keyword>
<comment type="caution">
    <text evidence="5">The sequence shown here is derived from an EMBL/GenBank/DDBJ whole genome shotgun (WGS) entry which is preliminary data.</text>
</comment>
<dbReference type="InterPro" id="IPR032675">
    <property type="entry name" value="LRR_dom_sf"/>
</dbReference>
<protein>
    <submittedName>
        <fullName evidence="5">Uncharacterized protein</fullName>
    </submittedName>
</protein>
<dbReference type="AlphaFoldDB" id="A0A811RU64"/>
<name>A0A811RU64_9POAL</name>
<gene>
    <name evidence="5" type="ORF">NCGR_LOCUS57515</name>
</gene>
<evidence type="ECO:0000256" key="1">
    <source>
        <dbReference type="ARBA" id="ARBA00022614"/>
    </source>
</evidence>
<dbReference type="FunFam" id="3.80.10.10:FF:000383">
    <property type="entry name" value="Leucine-rich repeat receptor protein kinase EMS1"/>
    <property type="match status" value="1"/>
</dbReference>
<dbReference type="SUPFAM" id="SSF52058">
    <property type="entry name" value="L domain-like"/>
    <property type="match status" value="1"/>
</dbReference>
<dbReference type="InterPro" id="IPR001611">
    <property type="entry name" value="Leu-rich_rpt"/>
</dbReference>
<reference evidence="5" key="1">
    <citation type="submission" date="2020-10" db="EMBL/GenBank/DDBJ databases">
        <authorList>
            <person name="Han B."/>
            <person name="Lu T."/>
            <person name="Zhao Q."/>
            <person name="Huang X."/>
            <person name="Zhao Y."/>
        </authorList>
    </citation>
    <scope>NUCLEOTIDE SEQUENCE</scope>
</reference>
<dbReference type="OrthoDB" id="509867at2759"/>
<organism evidence="5 6">
    <name type="scientific">Miscanthus lutarioriparius</name>
    <dbReference type="NCBI Taxonomy" id="422564"/>
    <lineage>
        <taxon>Eukaryota</taxon>
        <taxon>Viridiplantae</taxon>
        <taxon>Streptophyta</taxon>
        <taxon>Embryophyta</taxon>
        <taxon>Tracheophyta</taxon>
        <taxon>Spermatophyta</taxon>
        <taxon>Magnoliopsida</taxon>
        <taxon>Liliopsida</taxon>
        <taxon>Poales</taxon>
        <taxon>Poaceae</taxon>
        <taxon>PACMAD clade</taxon>
        <taxon>Panicoideae</taxon>
        <taxon>Andropogonodae</taxon>
        <taxon>Andropogoneae</taxon>
        <taxon>Saccharinae</taxon>
        <taxon>Miscanthus</taxon>
    </lineage>
</organism>
<evidence type="ECO:0000256" key="2">
    <source>
        <dbReference type="ARBA" id="ARBA00022729"/>
    </source>
</evidence>
<accession>A0A811RU64</accession>